<dbReference type="Gene3D" id="3.30.470.20">
    <property type="entry name" value="ATP-grasp fold, B domain"/>
    <property type="match status" value="1"/>
</dbReference>
<keyword evidence="7" id="KW-1185">Reference proteome</keyword>
<dbReference type="InterPro" id="IPR052032">
    <property type="entry name" value="ATP-dep_AA_Ligase"/>
</dbReference>
<dbReference type="Pfam" id="PF13535">
    <property type="entry name" value="ATP-grasp_4"/>
    <property type="match status" value="1"/>
</dbReference>
<evidence type="ECO:0000313" key="6">
    <source>
        <dbReference type="EMBL" id="GIM82296.1"/>
    </source>
</evidence>
<dbReference type="Gene3D" id="3.40.50.20">
    <property type="match status" value="1"/>
</dbReference>
<evidence type="ECO:0000256" key="3">
    <source>
        <dbReference type="ARBA" id="ARBA00022840"/>
    </source>
</evidence>
<keyword evidence="1" id="KW-0436">Ligase</keyword>
<dbReference type="GO" id="GO:0016874">
    <property type="term" value="F:ligase activity"/>
    <property type="evidence" value="ECO:0007669"/>
    <property type="project" value="UniProtKB-KW"/>
</dbReference>
<dbReference type="EMBL" id="BOQP01000050">
    <property type="protein sequence ID" value="GIM82296.1"/>
    <property type="molecule type" value="Genomic_DNA"/>
</dbReference>
<gene>
    <name evidence="6" type="ORF">Aco04nite_80870</name>
</gene>
<sequence length="431" mass="46032">MTARPPALVLLGGFAVAWNQRYLKACADRGLTVLIIDADGGHVAGLLDDWRTGAESSTCPAEVELLSADAVTAIVDQVASWSPRYDLRGVCALREDYVVAAAAVADLLDLPGPGLRASTVCRDKYLQRRYLAAWSPASALVPPGQRTAVADGWTAYPLVIKPTGRLASSGVLLIEDVATLRQSLDGYDPDETLLFEQRAPGPEFSVESLSHHGDLRYAEVTAKRTTEDTSEYFVEMGHSTPAPLSPADRQRLLDTHAEVLRRLAFGTGMAHAEYRMTPGGEPMIIEIAARPPGDSILALHWLATGAALEDAFVALAVGEDVTVPAPDRHARQVYVPSPTGVLAGLRVDPTLGVDADTFDPARLKAQLTGRGFQDPPTVRCVVALKAPGTYLGATRESSDRAAMFVIDAATVTGLDELERRCRAGISIEVTT</sequence>
<evidence type="ECO:0000259" key="5">
    <source>
        <dbReference type="PROSITE" id="PS50975"/>
    </source>
</evidence>
<evidence type="ECO:0000256" key="2">
    <source>
        <dbReference type="ARBA" id="ARBA00022741"/>
    </source>
</evidence>
<keyword evidence="3 4" id="KW-0067">ATP-binding</keyword>
<reference evidence="6" key="1">
    <citation type="submission" date="2021-03" db="EMBL/GenBank/DDBJ databases">
        <title>Whole genome shotgun sequence of Actinoplanes consettensis NBRC 14913.</title>
        <authorList>
            <person name="Komaki H."/>
            <person name="Tamura T."/>
        </authorList>
    </citation>
    <scope>NUCLEOTIDE SEQUENCE</scope>
    <source>
        <strain evidence="6">NBRC 14913</strain>
    </source>
</reference>
<feature type="domain" description="ATP-grasp" evidence="5">
    <location>
        <begin position="124"/>
        <end position="317"/>
    </location>
</feature>
<organism evidence="6 7">
    <name type="scientific">Winogradskya consettensis</name>
    <dbReference type="NCBI Taxonomy" id="113560"/>
    <lineage>
        <taxon>Bacteria</taxon>
        <taxon>Bacillati</taxon>
        <taxon>Actinomycetota</taxon>
        <taxon>Actinomycetes</taxon>
        <taxon>Micromonosporales</taxon>
        <taxon>Micromonosporaceae</taxon>
        <taxon>Winogradskya</taxon>
    </lineage>
</organism>
<dbReference type="GO" id="GO:0005524">
    <property type="term" value="F:ATP binding"/>
    <property type="evidence" value="ECO:0007669"/>
    <property type="project" value="UniProtKB-UniRule"/>
</dbReference>
<evidence type="ECO:0000256" key="1">
    <source>
        <dbReference type="ARBA" id="ARBA00022598"/>
    </source>
</evidence>
<dbReference type="RefSeq" id="WP_213002461.1">
    <property type="nucleotide sequence ID" value="NZ_BAAATW010000018.1"/>
</dbReference>
<dbReference type="InterPro" id="IPR011761">
    <property type="entry name" value="ATP-grasp"/>
</dbReference>
<comment type="caution">
    <text evidence="6">The sequence shown here is derived from an EMBL/GenBank/DDBJ whole genome shotgun (WGS) entry which is preliminary data.</text>
</comment>
<dbReference type="PANTHER" id="PTHR43585:SF2">
    <property type="entry name" value="ATP-GRASP ENZYME FSQD"/>
    <property type="match status" value="1"/>
</dbReference>
<dbReference type="AlphaFoldDB" id="A0A919T2B4"/>
<proteinExistence type="predicted"/>
<accession>A0A919T2B4</accession>
<dbReference type="SUPFAM" id="SSF56059">
    <property type="entry name" value="Glutathione synthetase ATP-binding domain-like"/>
    <property type="match status" value="1"/>
</dbReference>
<protein>
    <recommendedName>
        <fullName evidence="5">ATP-grasp domain-containing protein</fullName>
    </recommendedName>
</protein>
<dbReference type="PROSITE" id="PS50975">
    <property type="entry name" value="ATP_GRASP"/>
    <property type="match status" value="1"/>
</dbReference>
<name>A0A919T2B4_9ACTN</name>
<evidence type="ECO:0000313" key="7">
    <source>
        <dbReference type="Proteomes" id="UP000680865"/>
    </source>
</evidence>
<dbReference type="PANTHER" id="PTHR43585">
    <property type="entry name" value="FUMIPYRROLE BIOSYNTHESIS PROTEIN C"/>
    <property type="match status" value="1"/>
</dbReference>
<keyword evidence="2 4" id="KW-0547">Nucleotide-binding</keyword>
<evidence type="ECO:0000256" key="4">
    <source>
        <dbReference type="PROSITE-ProRule" id="PRU00409"/>
    </source>
</evidence>
<dbReference type="Proteomes" id="UP000680865">
    <property type="component" value="Unassembled WGS sequence"/>
</dbReference>
<dbReference type="GO" id="GO:0046872">
    <property type="term" value="F:metal ion binding"/>
    <property type="evidence" value="ECO:0007669"/>
    <property type="project" value="InterPro"/>
</dbReference>